<gene>
    <name evidence="3" type="ORF">PVAP13_9NG853200</name>
</gene>
<evidence type="ECO:0000313" key="4">
    <source>
        <dbReference type="Proteomes" id="UP000823388"/>
    </source>
</evidence>
<comment type="caution">
    <text evidence="3">The sequence shown here is derived from an EMBL/GenBank/DDBJ whole genome shotgun (WGS) entry which is preliminary data.</text>
</comment>
<feature type="region of interest" description="Disordered" evidence="1">
    <location>
        <begin position="51"/>
        <end position="78"/>
    </location>
</feature>
<organism evidence="3 4">
    <name type="scientific">Panicum virgatum</name>
    <name type="common">Blackwell switchgrass</name>
    <dbReference type="NCBI Taxonomy" id="38727"/>
    <lineage>
        <taxon>Eukaryota</taxon>
        <taxon>Viridiplantae</taxon>
        <taxon>Streptophyta</taxon>
        <taxon>Embryophyta</taxon>
        <taxon>Tracheophyta</taxon>
        <taxon>Spermatophyta</taxon>
        <taxon>Magnoliopsida</taxon>
        <taxon>Liliopsida</taxon>
        <taxon>Poales</taxon>
        <taxon>Poaceae</taxon>
        <taxon>PACMAD clade</taxon>
        <taxon>Panicoideae</taxon>
        <taxon>Panicodae</taxon>
        <taxon>Paniceae</taxon>
        <taxon>Panicinae</taxon>
        <taxon>Panicum</taxon>
        <taxon>Panicum sect. Hiantes</taxon>
    </lineage>
</organism>
<keyword evidence="2" id="KW-0472">Membrane</keyword>
<protein>
    <submittedName>
        <fullName evidence="3">Uncharacterized protein</fullName>
    </submittedName>
</protein>
<reference evidence="3" key="1">
    <citation type="submission" date="2020-05" db="EMBL/GenBank/DDBJ databases">
        <title>WGS assembly of Panicum virgatum.</title>
        <authorList>
            <person name="Lovell J.T."/>
            <person name="Jenkins J."/>
            <person name="Shu S."/>
            <person name="Juenger T.E."/>
            <person name="Schmutz J."/>
        </authorList>
    </citation>
    <scope>NUCLEOTIDE SEQUENCE</scope>
    <source>
        <strain evidence="3">AP13</strain>
    </source>
</reference>
<keyword evidence="2" id="KW-1133">Transmembrane helix</keyword>
<evidence type="ECO:0000313" key="3">
    <source>
        <dbReference type="EMBL" id="KAG2542350.1"/>
    </source>
</evidence>
<dbReference type="AlphaFoldDB" id="A0A8T0MYX3"/>
<proteinExistence type="predicted"/>
<evidence type="ECO:0000256" key="2">
    <source>
        <dbReference type="SAM" id="Phobius"/>
    </source>
</evidence>
<name>A0A8T0MYX3_PANVG</name>
<evidence type="ECO:0000256" key="1">
    <source>
        <dbReference type="SAM" id="MobiDB-lite"/>
    </source>
</evidence>
<sequence length="234" mass="26611">MIPFQSPEPRILPSFLPFSPRLQRIILPTLQSASFRSSRTLPCRSRPHHLYHARQSSTMHSPASRRLRPDSAQRKSMTSLHPANTTLCYVEKIAIHLSVLAVVRGMGNVSTPRVYYGLLDGAVLIAISNFSPQTTILFVTGQQLTILNWSQENCLLSSRNYYLLYYYPISFILTVIQSHLFLEVIYVLLYWYNGINFGLIFMYSIVVFACILFSSVVDFACLLFSVSNALADFL</sequence>
<feature type="transmembrane region" description="Helical" evidence="2">
    <location>
        <begin position="165"/>
        <end position="192"/>
    </location>
</feature>
<dbReference type="EMBL" id="CM029054">
    <property type="protein sequence ID" value="KAG2542350.1"/>
    <property type="molecule type" value="Genomic_DNA"/>
</dbReference>
<feature type="transmembrane region" description="Helical" evidence="2">
    <location>
        <begin position="199"/>
        <end position="226"/>
    </location>
</feature>
<accession>A0A8T0MYX3</accession>
<dbReference type="Proteomes" id="UP000823388">
    <property type="component" value="Chromosome 9N"/>
</dbReference>
<keyword evidence="2" id="KW-0812">Transmembrane</keyword>
<keyword evidence="4" id="KW-1185">Reference proteome</keyword>